<evidence type="ECO:0000256" key="5">
    <source>
        <dbReference type="ARBA" id="ARBA00023159"/>
    </source>
</evidence>
<dbReference type="CDD" id="cd00009">
    <property type="entry name" value="AAA"/>
    <property type="match status" value="1"/>
</dbReference>
<evidence type="ECO:0000313" key="11">
    <source>
        <dbReference type="Proteomes" id="UP000681075"/>
    </source>
</evidence>
<dbReference type="AlphaFoldDB" id="A0A8S8XCL9"/>
<feature type="domain" description="Response regulatory" evidence="9">
    <location>
        <begin position="5"/>
        <end position="123"/>
    </location>
</feature>
<dbReference type="Gene3D" id="1.10.8.60">
    <property type="match status" value="1"/>
</dbReference>
<dbReference type="InterPro" id="IPR009057">
    <property type="entry name" value="Homeodomain-like_sf"/>
</dbReference>
<dbReference type="SUPFAM" id="SSF46689">
    <property type="entry name" value="Homeodomain-like"/>
    <property type="match status" value="1"/>
</dbReference>
<dbReference type="InterPro" id="IPR027417">
    <property type="entry name" value="P-loop_NTPase"/>
</dbReference>
<proteinExistence type="predicted"/>
<evidence type="ECO:0000256" key="4">
    <source>
        <dbReference type="ARBA" id="ARBA00023015"/>
    </source>
</evidence>
<dbReference type="Pfam" id="PF25601">
    <property type="entry name" value="AAA_lid_14"/>
    <property type="match status" value="1"/>
</dbReference>
<reference evidence="10" key="1">
    <citation type="submission" date="2021-02" db="EMBL/GenBank/DDBJ databases">
        <title>Genome sequence of Rhodospirillales sp. strain TMPK1 isolated from soil.</title>
        <authorList>
            <person name="Nakai R."/>
            <person name="Kusada H."/>
            <person name="Tamaki H."/>
        </authorList>
    </citation>
    <scope>NUCLEOTIDE SEQUENCE</scope>
    <source>
        <strain evidence="10">TMPK1</strain>
    </source>
</reference>
<dbReference type="InterPro" id="IPR025943">
    <property type="entry name" value="Sigma_54_int_dom_ATP-bd_2"/>
</dbReference>
<dbReference type="InterPro" id="IPR003593">
    <property type="entry name" value="AAA+_ATPase"/>
</dbReference>
<evidence type="ECO:0000256" key="3">
    <source>
        <dbReference type="ARBA" id="ARBA00023012"/>
    </source>
</evidence>
<keyword evidence="11" id="KW-1185">Reference proteome</keyword>
<dbReference type="PRINTS" id="PR01590">
    <property type="entry name" value="HTHFIS"/>
</dbReference>
<dbReference type="InterPro" id="IPR014264">
    <property type="entry name" value="PEP-CTERM_resp_reg"/>
</dbReference>
<organism evidence="10 11">
    <name type="scientific">Roseiterribacter gracilis</name>
    <dbReference type="NCBI Taxonomy" id="2812848"/>
    <lineage>
        <taxon>Bacteria</taxon>
        <taxon>Pseudomonadati</taxon>
        <taxon>Pseudomonadota</taxon>
        <taxon>Alphaproteobacteria</taxon>
        <taxon>Rhodospirillales</taxon>
        <taxon>Roseiterribacteraceae</taxon>
        <taxon>Roseiterribacter</taxon>
    </lineage>
</organism>
<gene>
    <name evidence="10" type="ORF">TMPK1_12740</name>
</gene>
<dbReference type="Gene3D" id="3.40.50.2300">
    <property type="match status" value="1"/>
</dbReference>
<keyword evidence="3" id="KW-0902">Two-component regulatory system</keyword>
<dbReference type="InterPro" id="IPR002197">
    <property type="entry name" value="HTH_Fis"/>
</dbReference>
<keyword evidence="6" id="KW-0804">Transcription</keyword>
<dbReference type="PANTHER" id="PTHR32071">
    <property type="entry name" value="TRANSCRIPTIONAL REGULATORY PROTEIN"/>
    <property type="match status" value="1"/>
</dbReference>
<dbReference type="PANTHER" id="PTHR32071:SF113">
    <property type="entry name" value="ALGINATE BIOSYNTHESIS TRANSCRIPTIONAL REGULATORY PROTEIN ALGB"/>
    <property type="match status" value="1"/>
</dbReference>
<evidence type="ECO:0000313" key="10">
    <source>
        <dbReference type="EMBL" id="GIL39037.1"/>
    </source>
</evidence>
<dbReference type="NCBIfam" id="TIGR02915">
    <property type="entry name" value="PEP_resp_reg"/>
    <property type="match status" value="1"/>
</dbReference>
<keyword evidence="1" id="KW-0547">Nucleotide-binding</keyword>
<dbReference type="RefSeq" id="WP_420242136.1">
    <property type="nucleotide sequence ID" value="NZ_BOPV01000001.1"/>
</dbReference>
<dbReference type="GO" id="GO:0006355">
    <property type="term" value="P:regulation of DNA-templated transcription"/>
    <property type="evidence" value="ECO:0007669"/>
    <property type="project" value="InterPro"/>
</dbReference>
<evidence type="ECO:0000256" key="1">
    <source>
        <dbReference type="ARBA" id="ARBA00022741"/>
    </source>
</evidence>
<feature type="domain" description="Sigma-54 factor interaction" evidence="8">
    <location>
        <begin position="147"/>
        <end position="376"/>
    </location>
</feature>
<evidence type="ECO:0000256" key="6">
    <source>
        <dbReference type="ARBA" id="ARBA00023163"/>
    </source>
</evidence>
<keyword evidence="5" id="KW-0010">Activator</keyword>
<comment type="caution">
    <text evidence="10">The sequence shown here is derived from an EMBL/GenBank/DDBJ whole genome shotgun (WGS) entry which is preliminary data.</text>
</comment>
<dbReference type="EMBL" id="BOPV01000001">
    <property type="protein sequence ID" value="GIL39037.1"/>
    <property type="molecule type" value="Genomic_DNA"/>
</dbReference>
<keyword evidence="7" id="KW-0597">Phosphoprotein</keyword>
<dbReference type="PROSITE" id="PS00676">
    <property type="entry name" value="SIGMA54_INTERACT_2"/>
    <property type="match status" value="1"/>
</dbReference>
<name>A0A8S8XCL9_9PROT</name>
<feature type="modified residue" description="4-aspartylphosphate" evidence="7">
    <location>
        <position position="53"/>
    </location>
</feature>
<dbReference type="Pfam" id="PF02954">
    <property type="entry name" value="HTH_8"/>
    <property type="match status" value="1"/>
</dbReference>
<dbReference type="InterPro" id="IPR001789">
    <property type="entry name" value="Sig_transdc_resp-reg_receiver"/>
</dbReference>
<dbReference type="PROSITE" id="PS00675">
    <property type="entry name" value="SIGMA54_INTERACT_1"/>
    <property type="match status" value="1"/>
</dbReference>
<evidence type="ECO:0000259" key="9">
    <source>
        <dbReference type="PROSITE" id="PS50110"/>
    </source>
</evidence>
<dbReference type="GO" id="GO:0000160">
    <property type="term" value="P:phosphorelay signal transduction system"/>
    <property type="evidence" value="ECO:0007669"/>
    <property type="project" value="UniProtKB-KW"/>
</dbReference>
<dbReference type="GO" id="GO:0043565">
    <property type="term" value="F:sequence-specific DNA binding"/>
    <property type="evidence" value="ECO:0007669"/>
    <property type="project" value="InterPro"/>
</dbReference>
<protein>
    <submittedName>
        <fullName evidence="10">PEP-CTERM-box response regulator transcription factor</fullName>
    </submittedName>
</protein>
<dbReference type="InterPro" id="IPR011006">
    <property type="entry name" value="CheY-like_superfamily"/>
</dbReference>
<evidence type="ECO:0000256" key="7">
    <source>
        <dbReference type="PROSITE-ProRule" id="PRU00169"/>
    </source>
</evidence>
<keyword evidence="2" id="KW-0067">ATP-binding</keyword>
<dbReference type="SUPFAM" id="SSF52540">
    <property type="entry name" value="P-loop containing nucleoside triphosphate hydrolases"/>
    <property type="match status" value="1"/>
</dbReference>
<evidence type="ECO:0000259" key="8">
    <source>
        <dbReference type="PROSITE" id="PS50045"/>
    </source>
</evidence>
<dbReference type="SUPFAM" id="SSF52172">
    <property type="entry name" value="CheY-like"/>
    <property type="match status" value="1"/>
</dbReference>
<dbReference type="FunFam" id="3.40.50.300:FF:000006">
    <property type="entry name" value="DNA-binding transcriptional regulator NtrC"/>
    <property type="match status" value="1"/>
</dbReference>
<dbReference type="InterPro" id="IPR025662">
    <property type="entry name" value="Sigma_54_int_dom_ATP-bd_1"/>
</dbReference>
<dbReference type="InterPro" id="IPR058031">
    <property type="entry name" value="AAA_lid_NorR"/>
</dbReference>
<dbReference type="Proteomes" id="UP000681075">
    <property type="component" value="Unassembled WGS sequence"/>
</dbReference>
<sequence>MDRPKLLILEDDDGLRRQYRWALGDAWHILATSTRQEALKLLPIERPAIAIVDLGLPPDPDGASEGLAALQQILTQEPGTKVIIATGNETRDFALKAVAAGAYDFYQKPIDIDVLKTILDRALKLHTLEEENRRLQQGDQRSAIDGLITASPEMLKVCRSIERVAKTDVSVLLLGESGTGKEVLANAVHQHSTRAKGPFIAINCGAIPENLLESELFGHEKGAFTGAVKTTIGKVEQAHKGTLFLDEIGDLPHPLQVKLLRFLQNRVIERVGGRSPIAVDTRIVCATHQDLHSRIADGLFREDLFYRLNEMVVTIPPLRERGEDAVLLASFFLKKFVKQFDRRIKGFTPDAIAGIAAAPWRGNVRELENRVKRAVIMAEGAQLTAADLDLDPVSGEDEGESLDLRAARTRAEQKVVLRALAQAHGNMSTAAKLLRISRPTLYSLLEAHGLSVPSAQRAELADAASAEPEIASS</sequence>
<dbReference type="PROSITE" id="PS50110">
    <property type="entry name" value="RESPONSE_REGULATORY"/>
    <property type="match status" value="1"/>
</dbReference>
<dbReference type="Pfam" id="PF00158">
    <property type="entry name" value="Sigma54_activat"/>
    <property type="match status" value="1"/>
</dbReference>
<dbReference type="Pfam" id="PF00072">
    <property type="entry name" value="Response_reg"/>
    <property type="match status" value="1"/>
</dbReference>
<dbReference type="PROSITE" id="PS50045">
    <property type="entry name" value="SIGMA54_INTERACT_4"/>
    <property type="match status" value="1"/>
</dbReference>
<dbReference type="GO" id="GO:0005524">
    <property type="term" value="F:ATP binding"/>
    <property type="evidence" value="ECO:0007669"/>
    <property type="project" value="UniProtKB-KW"/>
</dbReference>
<dbReference type="SMART" id="SM00448">
    <property type="entry name" value="REC"/>
    <property type="match status" value="1"/>
</dbReference>
<keyword evidence="4" id="KW-0805">Transcription regulation</keyword>
<dbReference type="InterPro" id="IPR002078">
    <property type="entry name" value="Sigma_54_int"/>
</dbReference>
<evidence type="ECO:0000256" key="2">
    <source>
        <dbReference type="ARBA" id="ARBA00022840"/>
    </source>
</evidence>
<accession>A0A8S8XCL9</accession>
<dbReference type="Gene3D" id="1.10.10.60">
    <property type="entry name" value="Homeodomain-like"/>
    <property type="match status" value="1"/>
</dbReference>
<dbReference type="SMART" id="SM00382">
    <property type="entry name" value="AAA"/>
    <property type="match status" value="1"/>
</dbReference>
<dbReference type="Gene3D" id="3.40.50.300">
    <property type="entry name" value="P-loop containing nucleotide triphosphate hydrolases"/>
    <property type="match status" value="1"/>
</dbReference>